<keyword evidence="2" id="KW-1185">Reference proteome</keyword>
<organism evidence="1 2">
    <name type="scientific">Mya arenaria</name>
    <name type="common">Soft-shell clam</name>
    <dbReference type="NCBI Taxonomy" id="6604"/>
    <lineage>
        <taxon>Eukaryota</taxon>
        <taxon>Metazoa</taxon>
        <taxon>Spiralia</taxon>
        <taxon>Lophotrochozoa</taxon>
        <taxon>Mollusca</taxon>
        <taxon>Bivalvia</taxon>
        <taxon>Autobranchia</taxon>
        <taxon>Heteroconchia</taxon>
        <taxon>Euheterodonta</taxon>
        <taxon>Imparidentia</taxon>
        <taxon>Neoheterodontei</taxon>
        <taxon>Myida</taxon>
        <taxon>Myoidea</taxon>
        <taxon>Myidae</taxon>
        <taxon>Mya</taxon>
    </lineage>
</organism>
<name>A0ABY7DPG7_MYAAR</name>
<reference evidence="1" key="1">
    <citation type="submission" date="2022-11" db="EMBL/GenBank/DDBJ databases">
        <title>Centuries of genome instability and evolution in soft-shell clam transmissible cancer (bioRxiv).</title>
        <authorList>
            <person name="Hart S.F.M."/>
            <person name="Yonemitsu M.A."/>
            <person name="Giersch R.M."/>
            <person name="Beal B.F."/>
            <person name="Arriagada G."/>
            <person name="Davis B.W."/>
            <person name="Ostrander E.A."/>
            <person name="Goff S.P."/>
            <person name="Metzger M.J."/>
        </authorList>
    </citation>
    <scope>NUCLEOTIDE SEQUENCE</scope>
    <source>
        <strain evidence="1">MELC-2E11</strain>
        <tissue evidence="1">Siphon/mantle</tissue>
    </source>
</reference>
<proteinExistence type="predicted"/>
<dbReference type="Proteomes" id="UP001164746">
    <property type="component" value="Chromosome 3"/>
</dbReference>
<dbReference type="Gene3D" id="3.90.1600.10">
    <property type="entry name" value="Palm domain of DNA polymerase"/>
    <property type="match status" value="1"/>
</dbReference>
<dbReference type="InterPro" id="IPR043502">
    <property type="entry name" value="DNA/RNA_pol_sf"/>
</dbReference>
<evidence type="ECO:0000313" key="2">
    <source>
        <dbReference type="Proteomes" id="UP001164746"/>
    </source>
</evidence>
<sequence length="251" mass="29142">MKKTKNRFDKQVYLGMCILKLSQTLMYDFHYNYIKPNYIWDACGTSGAKLLFTDTDSLAYEIKTEDFYADINENVEHMFDTSNFPADLPSGIKSGVNKKVVGMFKDECGGRIMHEFVGLKAKLYSYMMYKGNEEKRCKGVKQSVVKMKIRFDDYKTCLFSRKEQLRKMNVIRSHGHEIFTEEVNKIALNANDDKRVIQENGVHTLAYGHWRLRLKGALRPPIGVARFPDLNLQEVIKRGVKRQLSSNKKKL</sequence>
<accession>A0ABY7DPG7</accession>
<dbReference type="EMBL" id="CP111014">
    <property type="protein sequence ID" value="WAQ98597.1"/>
    <property type="molecule type" value="Genomic_DNA"/>
</dbReference>
<dbReference type="PANTHER" id="PTHR31511:SF12">
    <property type="entry name" value="RHO TERMINATION FACTOR N-TERMINAL DOMAIN-CONTAINING PROTEIN"/>
    <property type="match status" value="1"/>
</dbReference>
<dbReference type="SUPFAM" id="SSF56672">
    <property type="entry name" value="DNA/RNA polymerases"/>
    <property type="match status" value="1"/>
</dbReference>
<dbReference type="InterPro" id="IPR023211">
    <property type="entry name" value="DNA_pol_palm_dom_sf"/>
</dbReference>
<evidence type="ECO:0000313" key="1">
    <source>
        <dbReference type="EMBL" id="WAQ98597.1"/>
    </source>
</evidence>
<dbReference type="PANTHER" id="PTHR31511">
    <property type="entry name" value="PROTEIN CBG23764"/>
    <property type="match status" value="1"/>
</dbReference>
<gene>
    <name evidence="1" type="ORF">MAR_022970</name>
</gene>
<protein>
    <submittedName>
        <fullName evidence="1">Uncharacterized protein</fullName>
    </submittedName>
</protein>